<accession>A5DEP9</accession>
<dbReference type="GeneID" id="5127880"/>
<protein>
    <submittedName>
        <fullName evidence="2">Uncharacterized protein</fullName>
    </submittedName>
</protein>
<dbReference type="InParanoid" id="A5DEP9"/>
<evidence type="ECO:0000256" key="1">
    <source>
        <dbReference type="SAM" id="SignalP"/>
    </source>
</evidence>
<dbReference type="HOGENOM" id="CLU_624064_0_0_1"/>
<evidence type="ECO:0000313" key="2">
    <source>
        <dbReference type="EMBL" id="EDK37653.2"/>
    </source>
</evidence>
<keyword evidence="1" id="KW-0732">Signal</keyword>
<sequence length="443" mass="51293">MLLPELFLFFISQVIICSSLTTENCEGYMRPIFWARGPLGHSPVISPAIFISARLYSYKKPFSSSKNVSNDIVDPPDYSSIQTMEKILSILHDAESNSDKAPARIVPKKDETSIDPAYELLGKSLFDYALIRHMNDREFFRYEHKDPQTSYNALHKRASESYMNMENSFFQRPYINRNNTLGRYQAIASYFLEDKSHCLRRLYKDIRYVTKEFSTPPSSKRDTHLFPDIKLPQPHKFDIDNPFTIGKALNNKGKYNILSFLPNDEGFLKSFITRYQKLNGNQVIPIALLHNIMSAYELEGKLLFEVLTRASAITRDNGDSPIVLDKFLFDNESLKAVVTERSKLLSRLFSLNNYKISLSNSSLYKITDEAQVIEFMAKQFDRFFALYYRINAADADAWLNRLLAHCSMTPVVDKEASKECVDYFSDIREQSSLMTNKLRWTKR</sequence>
<reference evidence="2 3" key="1">
    <citation type="journal article" date="2009" name="Nature">
        <title>Evolution of pathogenicity and sexual reproduction in eight Candida genomes.</title>
        <authorList>
            <person name="Butler G."/>
            <person name="Rasmussen M.D."/>
            <person name="Lin M.F."/>
            <person name="Santos M.A."/>
            <person name="Sakthikumar S."/>
            <person name="Munro C.A."/>
            <person name="Rheinbay E."/>
            <person name="Grabherr M."/>
            <person name="Forche A."/>
            <person name="Reedy J.L."/>
            <person name="Agrafioti I."/>
            <person name="Arnaud M.B."/>
            <person name="Bates S."/>
            <person name="Brown A.J."/>
            <person name="Brunke S."/>
            <person name="Costanzo M.C."/>
            <person name="Fitzpatrick D.A."/>
            <person name="de Groot P.W."/>
            <person name="Harris D."/>
            <person name="Hoyer L.L."/>
            <person name="Hube B."/>
            <person name="Klis F.M."/>
            <person name="Kodira C."/>
            <person name="Lennard N."/>
            <person name="Logue M.E."/>
            <person name="Martin R."/>
            <person name="Neiman A.M."/>
            <person name="Nikolaou E."/>
            <person name="Quail M.A."/>
            <person name="Quinn J."/>
            <person name="Santos M.C."/>
            <person name="Schmitzberger F.F."/>
            <person name="Sherlock G."/>
            <person name="Shah P."/>
            <person name="Silverstein K.A."/>
            <person name="Skrzypek M.S."/>
            <person name="Soll D."/>
            <person name="Staggs R."/>
            <person name="Stansfield I."/>
            <person name="Stumpf M.P."/>
            <person name="Sudbery P.E."/>
            <person name="Srikantha T."/>
            <person name="Zeng Q."/>
            <person name="Berman J."/>
            <person name="Berriman M."/>
            <person name="Heitman J."/>
            <person name="Gow N.A."/>
            <person name="Lorenz M.C."/>
            <person name="Birren B.W."/>
            <person name="Kellis M."/>
            <person name="Cuomo C.A."/>
        </authorList>
    </citation>
    <scope>NUCLEOTIDE SEQUENCE [LARGE SCALE GENOMIC DNA]</scope>
    <source>
        <strain evidence="3">ATCC 6260 / CBS 566 / DSM 6381 / JCM 1539 / NBRC 10279 / NRRL Y-324</strain>
    </source>
</reference>
<keyword evidence="3" id="KW-1185">Reference proteome</keyword>
<feature type="signal peptide" evidence="1">
    <location>
        <begin position="1"/>
        <end position="17"/>
    </location>
</feature>
<dbReference type="RefSeq" id="XP_001486080.2">
    <property type="nucleotide sequence ID" value="XM_001486030.1"/>
</dbReference>
<dbReference type="eggNOG" id="ENOG502RQ4C">
    <property type="taxonomic scope" value="Eukaryota"/>
</dbReference>
<evidence type="ECO:0000313" key="3">
    <source>
        <dbReference type="Proteomes" id="UP000001997"/>
    </source>
</evidence>
<feature type="chain" id="PRO_5002679438" evidence="1">
    <location>
        <begin position="18"/>
        <end position="443"/>
    </location>
</feature>
<name>A5DEP9_PICGU</name>
<dbReference type="VEuPathDB" id="FungiDB:PGUG_01750"/>
<dbReference type="Proteomes" id="UP000001997">
    <property type="component" value="Unassembled WGS sequence"/>
</dbReference>
<dbReference type="OrthoDB" id="4014169at2759"/>
<gene>
    <name evidence="2" type="ORF">PGUG_01750</name>
</gene>
<dbReference type="OMA" id="THECNIA"/>
<dbReference type="AlphaFoldDB" id="A5DEP9"/>
<dbReference type="EMBL" id="CH408156">
    <property type="protein sequence ID" value="EDK37653.2"/>
    <property type="molecule type" value="Genomic_DNA"/>
</dbReference>
<organism evidence="2 3">
    <name type="scientific">Meyerozyma guilliermondii (strain ATCC 6260 / CBS 566 / DSM 6381 / JCM 1539 / NBRC 10279 / NRRL Y-324)</name>
    <name type="common">Yeast</name>
    <name type="synonym">Candida guilliermondii</name>
    <dbReference type="NCBI Taxonomy" id="294746"/>
    <lineage>
        <taxon>Eukaryota</taxon>
        <taxon>Fungi</taxon>
        <taxon>Dikarya</taxon>
        <taxon>Ascomycota</taxon>
        <taxon>Saccharomycotina</taxon>
        <taxon>Pichiomycetes</taxon>
        <taxon>Debaryomycetaceae</taxon>
        <taxon>Meyerozyma</taxon>
    </lineage>
</organism>
<dbReference type="KEGG" id="pgu:PGUG_01750"/>
<proteinExistence type="predicted"/>